<evidence type="ECO:0000313" key="2">
    <source>
        <dbReference type="EMBL" id="VTJ84886.1"/>
    </source>
</evidence>
<organism evidence="2 3">
    <name type="scientific">Marmota monax</name>
    <name type="common">Woodchuck</name>
    <dbReference type="NCBI Taxonomy" id="9995"/>
    <lineage>
        <taxon>Eukaryota</taxon>
        <taxon>Metazoa</taxon>
        <taxon>Chordata</taxon>
        <taxon>Craniata</taxon>
        <taxon>Vertebrata</taxon>
        <taxon>Euteleostomi</taxon>
        <taxon>Mammalia</taxon>
        <taxon>Eutheria</taxon>
        <taxon>Euarchontoglires</taxon>
        <taxon>Glires</taxon>
        <taxon>Rodentia</taxon>
        <taxon>Sciuromorpha</taxon>
        <taxon>Sciuridae</taxon>
        <taxon>Xerinae</taxon>
        <taxon>Marmotini</taxon>
        <taxon>Marmota</taxon>
    </lineage>
</organism>
<feature type="region of interest" description="Disordered" evidence="1">
    <location>
        <begin position="1"/>
        <end position="22"/>
    </location>
</feature>
<evidence type="ECO:0000313" key="3">
    <source>
        <dbReference type="Proteomes" id="UP000335636"/>
    </source>
</evidence>
<keyword evidence="3" id="KW-1185">Reference proteome</keyword>
<name>A0A5E4CSW6_MARMO</name>
<reference evidence="2" key="1">
    <citation type="submission" date="2019-04" db="EMBL/GenBank/DDBJ databases">
        <authorList>
            <person name="Alioto T."/>
            <person name="Alioto T."/>
        </authorList>
    </citation>
    <scope>NUCLEOTIDE SEQUENCE [LARGE SCALE GENOMIC DNA]</scope>
</reference>
<dbReference type="AlphaFoldDB" id="A0A5E4CSW6"/>
<accession>A0A5E4CSW6</accession>
<evidence type="ECO:0000256" key="1">
    <source>
        <dbReference type="SAM" id="MobiDB-lite"/>
    </source>
</evidence>
<feature type="compositionally biased region" description="Polar residues" evidence="1">
    <location>
        <begin position="1"/>
        <end position="17"/>
    </location>
</feature>
<proteinExistence type="predicted"/>
<dbReference type="EMBL" id="CABDUW010001975">
    <property type="protein sequence ID" value="VTJ84886.1"/>
    <property type="molecule type" value="Genomic_DNA"/>
</dbReference>
<dbReference type="Proteomes" id="UP000335636">
    <property type="component" value="Unassembled WGS sequence"/>
</dbReference>
<sequence>PTAPPNSKKQPDLTNDSPLPKKTKMEECCERYKRQTYPREKTPTWCLRTSSYLLLFCSSAKSSHPCELSHQRQIQISL</sequence>
<feature type="non-terminal residue" evidence="2">
    <location>
        <position position="1"/>
    </location>
</feature>
<comment type="caution">
    <text evidence="2">The sequence shown here is derived from an EMBL/GenBank/DDBJ whole genome shotgun (WGS) entry which is preliminary data.</text>
</comment>
<protein>
    <submittedName>
        <fullName evidence="2">Uncharacterized protein</fullName>
    </submittedName>
</protein>
<gene>
    <name evidence="2" type="ORF">MONAX_5E045220</name>
</gene>
<feature type="non-terminal residue" evidence="2">
    <location>
        <position position="78"/>
    </location>
</feature>